<comment type="caution">
    <text evidence="3">The sequence shown here is derived from an EMBL/GenBank/DDBJ whole genome shotgun (WGS) entry which is preliminary data.</text>
</comment>
<dbReference type="OrthoDB" id="9996891at2"/>
<keyword evidence="4" id="KW-1185">Reference proteome</keyword>
<feature type="transmembrane region" description="Helical" evidence="2">
    <location>
        <begin position="94"/>
        <end position="117"/>
    </location>
</feature>
<evidence type="ECO:0000256" key="2">
    <source>
        <dbReference type="SAM" id="Phobius"/>
    </source>
</evidence>
<dbReference type="AlphaFoldDB" id="A3ITD7"/>
<keyword evidence="2" id="KW-1133">Transmembrane helix</keyword>
<feature type="coiled-coil region" evidence="1">
    <location>
        <begin position="9"/>
        <end position="70"/>
    </location>
</feature>
<dbReference type="EMBL" id="AAXW01000028">
    <property type="protein sequence ID" value="EAZ90222.1"/>
    <property type="molecule type" value="Genomic_DNA"/>
</dbReference>
<evidence type="ECO:0000313" key="4">
    <source>
        <dbReference type="Proteomes" id="UP000003781"/>
    </source>
</evidence>
<name>A3ITD7_9CHRO</name>
<sequence>MNNDFNNPNDDDLENLERLEAHLREIDSRLSELQENRQQLDNQLKVRNFMDKLRDVARQADQQINSLNFRERFCLLYRQWLTRTVSSSIDLLNLASLAATVFFGLNLPILTASFSAIGIMRRLSDNYCNDIMEDKQEDEQ</sequence>
<organism evidence="3 4">
    <name type="scientific">Crocosphaera chwakensis CCY0110</name>
    <dbReference type="NCBI Taxonomy" id="391612"/>
    <lineage>
        <taxon>Bacteria</taxon>
        <taxon>Bacillati</taxon>
        <taxon>Cyanobacteriota</taxon>
        <taxon>Cyanophyceae</taxon>
        <taxon>Oscillatoriophycideae</taxon>
        <taxon>Chroococcales</taxon>
        <taxon>Aphanothecaceae</taxon>
        <taxon>Crocosphaera</taxon>
        <taxon>Crocosphaera chwakensis</taxon>
    </lineage>
</organism>
<gene>
    <name evidence="3" type="ORF">CY0110_04403</name>
</gene>
<accession>A3ITD7</accession>
<keyword evidence="1" id="KW-0175">Coiled coil</keyword>
<protein>
    <submittedName>
        <fullName evidence="3">Uncharacterized protein</fullName>
    </submittedName>
</protein>
<evidence type="ECO:0000256" key="1">
    <source>
        <dbReference type="SAM" id="Coils"/>
    </source>
</evidence>
<reference evidence="3 4" key="1">
    <citation type="submission" date="2007-03" db="EMBL/GenBank/DDBJ databases">
        <authorList>
            <person name="Stal L."/>
            <person name="Ferriera S."/>
            <person name="Johnson J."/>
            <person name="Kravitz S."/>
            <person name="Beeson K."/>
            <person name="Sutton G."/>
            <person name="Rogers Y.-H."/>
            <person name="Friedman R."/>
            <person name="Frazier M."/>
            <person name="Venter J.C."/>
        </authorList>
    </citation>
    <scope>NUCLEOTIDE SEQUENCE [LARGE SCALE GENOMIC DNA]</scope>
    <source>
        <strain evidence="3 4">CCY0110</strain>
    </source>
</reference>
<dbReference type="RefSeq" id="WP_008276642.1">
    <property type="nucleotide sequence ID" value="NZ_AAXW01000028.1"/>
</dbReference>
<proteinExistence type="predicted"/>
<evidence type="ECO:0000313" key="3">
    <source>
        <dbReference type="EMBL" id="EAZ90222.1"/>
    </source>
</evidence>
<keyword evidence="2" id="KW-0812">Transmembrane</keyword>
<dbReference type="Proteomes" id="UP000003781">
    <property type="component" value="Unassembled WGS sequence"/>
</dbReference>
<keyword evidence="2" id="KW-0472">Membrane</keyword>